<dbReference type="AlphaFoldDB" id="D8PYP7"/>
<dbReference type="STRING" id="578458.D8PYP7"/>
<dbReference type="Pfam" id="PF00651">
    <property type="entry name" value="BTB"/>
    <property type="match status" value="1"/>
</dbReference>
<accession>D8PYP7</accession>
<dbReference type="Proteomes" id="UP000007431">
    <property type="component" value="Unassembled WGS sequence"/>
</dbReference>
<dbReference type="GeneID" id="9585245"/>
<dbReference type="PROSITE" id="PS50097">
    <property type="entry name" value="BTB"/>
    <property type="match status" value="1"/>
</dbReference>
<dbReference type="InterPro" id="IPR000210">
    <property type="entry name" value="BTB/POZ_dom"/>
</dbReference>
<dbReference type="KEGG" id="scm:SCHCO_02685144"/>
<dbReference type="Gene3D" id="3.30.710.10">
    <property type="entry name" value="Potassium Channel Kv1.1, Chain A"/>
    <property type="match status" value="1"/>
</dbReference>
<sequence>MASTPRSGKRARTDDADAQSPYGASQTTRHSTHWYRDGSIVLHVENVLFRVHQTVLETHSEVFRDMSAVSQIGGEQTLDGCHIVRLHGDSSEDWACLLDSLYNALLFFNNLVKKALQDKLHPVAAVLRLSTKYRIPTHREESIKILSKHFPSSNAYTPVSLVDLATPELAYDVIKVARESNAPTLLPFAFLLICAKSPDEVASSGTLASEDKIALLKGIIEFERMRRAYIYEHVENFVHSGCEKACVLNRDYEPWYSGLTDNAADWVKKGSWKAMIDASDLGHYICGECYDMVLSEVVIGEQAIWEALPRIFSVGATWMELRRVQNYDT</sequence>
<dbReference type="InParanoid" id="D8PYP7"/>
<proteinExistence type="predicted"/>
<evidence type="ECO:0000313" key="4">
    <source>
        <dbReference type="Proteomes" id="UP000007431"/>
    </source>
</evidence>
<dbReference type="SUPFAM" id="SSF54695">
    <property type="entry name" value="POZ domain"/>
    <property type="match status" value="1"/>
</dbReference>
<dbReference type="InterPro" id="IPR011333">
    <property type="entry name" value="SKP1/BTB/POZ_sf"/>
</dbReference>
<protein>
    <recommendedName>
        <fullName evidence="2">BTB domain-containing protein</fullName>
    </recommendedName>
</protein>
<evidence type="ECO:0000259" key="2">
    <source>
        <dbReference type="PROSITE" id="PS50097"/>
    </source>
</evidence>
<organism evidence="4">
    <name type="scientific">Schizophyllum commune (strain H4-8 / FGSC 9210)</name>
    <name type="common">Split gill fungus</name>
    <dbReference type="NCBI Taxonomy" id="578458"/>
    <lineage>
        <taxon>Eukaryota</taxon>
        <taxon>Fungi</taxon>
        <taxon>Dikarya</taxon>
        <taxon>Basidiomycota</taxon>
        <taxon>Agaricomycotina</taxon>
        <taxon>Agaricomycetes</taxon>
        <taxon>Agaricomycetidae</taxon>
        <taxon>Agaricales</taxon>
        <taxon>Schizophyllaceae</taxon>
        <taxon>Schizophyllum</taxon>
    </lineage>
</organism>
<dbReference type="RefSeq" id="XP_003033634.1">
    <property type="nucleotide sequence ID" value="XM_003033588.1"/>
</dbReference>
<evidence type="ECO:0000313" key="3">
    <source>
        <dbReference type="EMBL" id="EFI98731.1"/>
    </source>
</evidence>
<keyword evidence="4" id="KW-1185">Reference proteome</keyword>
<dbReference type="EMBL" id="GL377304">
    <property type="protein sequence ID" value="EFI98731.1"/>
    <property type="molecule type" value="Genomic_DNA"/>
</dbReference>
<name>D8PYP7_SCHCM</name>
<dbReference type="OMA" id="HDMLQFP"/>
<feature type="domain" description="BTB" evidence="2">
    <location>
        <begin position="38"/>
        <end position="110"/>
    </location>
</feature>
<gene>
    <name evidence="3" type="ORF">SCHCODRAFT_233127</name>
</gene>
<reference evidence="3 4" key="1">
    <citation type="journal article" date="2010" name="Nat. Biotechnol.">
        <title>Genome sequence of the model mushroom Schizophyllum commune.</title>
        <authorList>
            <person name="Ohm R.A."/>
            <person name="de Jong J.F."/>
            <person name="Lugones L.G."/>
            <person name="Aerts A."/>
            <person name="Kothe E."/>
            <person name="Stajich J.E."/>
            <person name="de Vries R.P."/>
            <person name="Record E."/>
            <person name="Levasseur A."/>
            <person name="Baker S.E."/>
            <person name="Bartholomew K.A."/>
            <person name="Coutinho P.M."/>
            <person name="Erdmann S."/>
            <person name="Fowler T.J."/>
            <person name="Gathman A.C."/>
            <person name="Lombard V."/>
            <person name="Henrissat B."/>
            <person name="Knabe N."/>
            <person name="Kuees U."/>
            <person name="Lilly W.W."/>
            <person name="Lindquist E."/>
            <person name="Lucas S."/>
            <person name="Magnuson J.K."/>
            <person name="Piumi F."/>
            <person name="Raudaskoski M."/>
            <person name="Salamov A."/>
            <person name="Schmutz J."/>
            <person name="Schwarze F.W.M.R."/>
            <person name="vanKuyk P.A."/>
            <person name="Horton J.S."/>
            <person name="Grigoriev I.V."/>
            <person name="Woesten H.A.B."/>
        </authorList>
    </citation>
    <scope>NUCLEOTIDE SEQUENCE [LARGE SCALE GENOMIC DNA]</scope>
    <source>
        <strain evidence="4">H4-8 / FGSC 9210</strain>
    </source>
</reference>
<dbReference type="HOGENOM" id="CLU_033082_5_0_1"/>
<dbReference type="CDD" id="cd18186">
    <property type="entry name" value="BTB_POZ_ZBTB_KLHL-like"/>
    <property type="match status" value="1"/>
</dbReference>
<evidence type="ECO:0000256" key="1">
    <source>
        <dbReference type="SAM" id="MobiDB-lite"/>
    </source>
</evidence>
<feature type="region of interest" description="Disordered" evidence="1">
    <location>
        <begin position="1"/>
        <end position="30"/>
    </location>
</feature>
<dbReference type="VEuPathDB" id="FungiDB:SCHCODRAFT_02685144"/>
<dbReference type="OrthoDB" id="3044562at2759"/>